<sequence length="165" mass="18550">MPLAIDSVNNTFYTSTPSVQQNALQANSTQATTSTSLAERLAANAEAARARQQELQEQRDLRAQEQQDVREQRQAELREARQQQIQYLQDQLEQARLDAFNEQQDSINNLLSAENLARQQLEVNNNPQQFGLDPNQVTTRVATQAISVYQETQAGPDLLNRGLVA</sequence>
<dbReference type="AlphaFoldDB" id="A0A9W6K9H0"/>
<name>A0A9W6K9H0_9PSED</name>
<protein>
    <submittedName>
        <fullName evidence="2">Uncharacterized protein</fullName>
    </submittedName>
</protein>
<accession>A0A9W6K9H0</accession>
<feature type="coiled-coil region" evidence="1">
    <location>
        <begin position="38"/>
        <end position="98"/>
    </location>
</feature>
<keyword evidence="3" id="KW-1185">Reference proteome</keyword>
<keyword evidence="1" id="KW-0175">Coiled coil</keyword>
<gene>
    <name evidence="2" type="ORF">GCM10017655_29910</name>
</gene>
<evidence type="ECO:0000313" key="3">
    <source>
        <dbReference type="Proteomes" id="UP001143328"/>
    </source>
</evidence>
<comment type="caution">
    <text evidence="2">The sequence shown here is derived from an EMBL/GenBank/DDBJ whole genome shotgun (WGS) entry which is preliminary data.</text>
</comment>
<reference evidence="2" key="2">
    <citation type="submission" date="2023-01" db="EMBL/GenBank/DDBJ databases">
        <authorList>
            <person name="Sun Q."/>
            <person name="Evtushenko L."/>
        </authorList>
    </citation>
    <scope>NUCLEOTIDE SEQUENCE</scope>
    <source>
        <strain evidence="2">VKM B-2935</strain>
    </source>
</reference>
<reference evidence="2" key="1">
    <citation type="journal article" date="2014" name="Int. J. Syst. Evol. Microbiol.">
        <title>Complete genome sequence of Corynebacterium casei LMG S-19264T (=DSM 44701T), isolated from a smear-ripened cheese.</title>
        <authorList>
            <consortium name="US DOE Joint Genome Institute (JGI-PGF)"/>
            <person name="Walter F."/>
            <person name="Albersmeier A."/>
            <person name="Kalinowski J."/>
            <person name="Ruckert C."/>
        </authorList>
    </citation>
    <scope>NUCLEOTIDE SEQUENCE</scope>
    <source>
        <strain evidence="2">VKM B-2935</strain>
    </source>
</reference>
<dbReference type="RefSeq" id="WP_271196123.1">
    <property type="nucleotide sequence ID" value="NZ_BSFN01000008.1"/>
</dbReference>
<dbReference type="EMBL" id="BSFN01000008">
    <property type="protein sequence ID" value="GLK89929.1"/>
    <property type="molecule type" value="Genomic_DNA"/>
</dbReference>
<evidence type="ECO:0000313" key="2">
    <source>
        <dbReference type="EMBL" id="GLK89929.1"/>
    </source>
</evidence>
<dbReference type="Proteomes" id="UP001143328">
    <property type="component" value="Unassembled WGS sequence"/>
</dbReference>
<evidence type="ECO:0000256" key="1">
    <source>
        <dbReference type="SAM" id="Coils"/>
    </source>
</evidence>
<organism evidence="2 3">
    <name type="scientific">Pseudomonas turukhanskensis</name>
    <dbReference type="NCBI Taxonomy" id="1806536"/>
    <lineage>
        <taxon>Bacteria</taxon>
        <taxon>Pseudomonadati</taxon>
        <taxon>Pseudomonadota</taxon>
        <taxon>Gammaproteobacteria</taxon>
        <taxon>Pseudomonadales</taxon>
        <taxon>Pseudomonadaceae</taxon>
        <taxon>Pseudomonas</taxon>
    </lineage>
</organism>
<proteinExistence type="predicted"/>